<evidence type="ECO:0008006" key="4">
    <source>
        <dbReference type="Google" id="ProtNLM"/>
    </source>
</evidence>
<proteinExistence type="predicted"/>
<dbReference type="EMBL" id="JBHUON010000029">
    <property type="protein sequence ID" value="MFD2866589.1"/>
    <property type="molecule type" value="Genomic_DNA"/>
</dbReference>
<evidence type="ECO:0000313" key="2">
    <source>
        <dbReference type="EMBL" id="MFD2866589.1"/>
    </source>
</evidence>
<feature type="transmembrane region" description="Helical" evidence="1">
    <location>
        <begin position="224"/>
        <end position="240"/>
    </location>
</feature>
<accession>A0ABW5XUG4</accession>
<feature type="transmembrane region" description="Helical" evidence="1">
    <location>
        <begin position="181"/>
        <end position="204"/>
    </location>
</feature>
<feature type="transmembrane region" description="Helical" evidence="1">
    <location>
        <begin position="147"/>
        <end position="169"/>
    </location>
</feature>
<protein>
    <recommendedName>
        <fullName evidence="4">PepSY-associated transmembrane protein</fullName>
    </recommendedName>
</protein>
<dbReference type="PROSITE" id="PS51257">
    <property type="entry name" value="PROKAR_LIPOPROTEIN"/>
    <property type="match status" value="1"/>
</dbReference>
<dbReference type="Proteomes" id="UP001597601">
    <property type="component" value="Unassembled WGS sequence"/>
</dbReference>
<keyword evidence="1" id="KW-0812">Transmembrane</keyword>
<reference evidence="3" key="1">
    <citation type="journal article" date="2019" name="Int. J. Syst. Evol. Microbiol.">
        <title>The Global Catalogue of Microorganisms (GCM) 10K type strain sequencing project: providing services to taxonomists for standard genome sequencing and annotation.</title>
        <authorList>
            <consortium name="The Broad Institute Genomics Platform"/>
            <consortium name="The Broad Institute Genome Sequencing Center for Infectious Disease"/>
            <person name="Wu L."/>
            <person name="Ma J."/>
        </authorList>
    </citation>
    <scope>NUCLEOTIDE SEQUENCE [LARGE SCALE GENOMIC DNA]</scope>
    <source>
        <strain evidence="3">KCTC 52232</strain>
    </source>
</reference>
<comment type="caution">
    <text evidence="2">The sequence shown here is derived from an EMBL/GenBank/DDBJ whole genome shotgun (WGS) entry which is preliminary data.</text>
</comment>
<evidence type="ECO:0000313" key="3">
    <source>
        <dbReference type="Proteomes" id="UP001597601"/>
    </source>
</evidence>
<keyword evidence="1" id="KW-0472">Membrane</keyword>
<sequence length="271" mass="30942">MKKPLPILLLIITLFGSCTFLTNSFKYNNTTQAFMDYLVHKQYDKCIPLLAFANNTNPANLKKKLDGFSMIVVKNFGNNLDYSFIKAEKTFGTNTSNNTAPNTTVVFVEYTNRSHFGMIQAVFDDKSGKILDIKTLDIKERIPSMTFYWLFGIIALCIPAFNIYMIILIKRSDMRRKWLKYFFVILINVPAVCYKAVGGLSFLFLNFQFLFGISFAKQGYLNSYWIFGIPLGGLIILWKLKTKNYKVRSESAIGESTNPETESDQAENTNG</sequence>
<dbReference type="RefSeq" id="WP_377130229.1">
    <property type="nucleotide sequence ID" value="NZ_JBHUON010000029.1"/>
</dbReference>
<keyword evidence="3" id="KW-1185">Reference proteome</keyword>
<evidence type="ECO:0000256" key="1">
    <source>
        <dbReference type="SAM" id="Phobius"/>
    </source>
</evidence>
<organism evidence="2 3">
    <name type="scientific">Mucilaginibacter antarcticus</name>
    <dbReference type="NCBI Taxonomy" id="1855725"/>
    <lineage>
        <taxon>Bacteria</taxon>
        <taxon>Pseudomonadati</taxon>
        <taxon>Bacteroidota</taxon>
        <taxon>Sphingobacteriia</taxon>
        <taxon>Sphingobacteriales</taxon>
        <taxon>Sphingobacteriaceae</taxon>
        <taxon>Mucilaginibacter</taxon>
    </lineage>
</organism>
<gene>
    <name evidence="2" type="ORF">ACFSYC_17970</name>
</gene>
<name>A0ABW5XUG4_9SPHI</name>
<keyword evidence="1" id="KW-1133">Transmembrane helix</keyword>